<keyword evidence="5" id="KW-0552">Olfaction</keyword>
<evidence type="ECO:0000313" key="13">
    <source>
        <dbReference type="EMBL" id="KAH0502051.1"/>
    </source>
</evidence>
<comment type="caution">
    <text evidence="13">The sequence shown here is derived from an EMBL/GenBank/DDBJ whole genome shotgun (WGS) entry which is preliminary data.</text>
</comment>
<dbReference type="PANTHER" id="PTHR26453">
    <property type="entry name" value="OLFACTORY RECEPTOR"/>
    <property type="match status" value="1"/>
</dbReference>
<dbReference type="GO" id="GO:0004930">
    <property type="term" value="F:G protein-coupled receptor activity"/>
    <property type="evidence" value="ECO:0007669"/>
    <property type="project" value="UniProtKB-KW"/>
</dbReference>
<feature type="transmembrane region" description="Helical" evidence="11">
    <location>
        <begin position="28"/>
        <end position="53"/>
    </location>
</feature>
<dbReference type="EMBL" id="JAATJU010026200">
    <property type="protein sequence ID" value="KAH0502051.1"/>
    <property type="molecule type" value="Genomic_DNA"/>
</dbReference>
<dbReference type="Pfam" id="PF13853">
    <property type="entry name" value="7tm_4"/>
    <property type="match status" value="1"/>
</dbReference>
<dbReference type="Gene3D" id="1.20.1070.10">
    <property type="entry name" value="Rhodopsin 7-helix transmembrane proteins"/>
    <property type="match status" value="1"/>
</dbReference>
<proteinExistence type="predicted"/>
<dbReference type="GO" id="GO:0004984">
    <property type="term" value="F:olfactory receptor activity"/>
    <property type="evidence" value="ECO:0007669"/>
    <property type="project" value="InterPro"/>
</dbReference>
<evidence type="ECO:0000256" key="2">
    <source>
        <dbReference type="ARBA" id="ARBA00022475"/>
    </source>
</evidence>
<keyword evidence="3" id="KW-0716">Sensory transduction</keyword>
<dbReference type="PROSITE" id="PS50262">
    <property type="entry name" value="G_PROTEIN_RECEP_F1_2"/>
    <property type="match status" value="1"/>
</dbReference>
<feature type="transmembrane region" description="Helical" evidence="11">
    <location>
        <begin position="99"/>
        <end position="121"/>
    </location>
</feature>
<evidence type="ECO:0000256" key="1">
    <source>
        <dbReference type="ARBA" id="ARBA00004651"/>
    </source>
</evidence>
<evidence type="ECO:0000256" key="4">
    <source>
        <dbReference type="ARBA" id="ARBA00022692"/>
    </source>
</evidence>
<feature type="transmembrane region" description="Helical" evidence="11">
    <location>
        <begin position="201"/>
        <end position="227"/>
    </location>
</feature>
<evidence type="ECO:0000259" key="12">
    <source>
        <dbReference type="PROSITE" id="PS50262"/>
    </source>
</evidence>
<comment type="subcellular location">
    <subcellularLocation>
        <location evidence="1">Cell membrane</location>
        <topology evidence="1">Multi-pass membrane protein</topology>
    </subcellularLocation>
</comment>
<organism evidence="13 14">
    <name type="scientific">Microtus ochrogaster</name>
    <name type="common">Prairie vole</name>
    <dbReference type="NCBI Taxonomy" id="79684"/>
    <lineage>
        <taxon>Eukaryota</taxon>
        <taxon>Metazoa</taxon>
        <taxon>Chordata</taxon>
        <taxon>Craniata</taxon>
        <taxon>Vertebrata</taxon>
        <taxon>Euteleostomi</taxon>
        <taxon>Mammalia</taxon>
        <taxon>Eutheria</taxon>
        <taxon>Euarchontoglires</taxon>
        <taxon>Glires</taxon>
        <taxon>Rodentia</taxon>
        <taxon>Myomorpha</taxon>
        <taxon>Muroidea</taxon>
        <taxon>Cricetidae</taxon>
        <taxon>Arvicolinae</taxon>
        <taxon>Microtus</taxon>
    </lineage>
</organism>
<dbReference type="Proteomes" id="UP000710432">
    <property type="component" value="Unassembled WGS sequence"/>
</dbReference>
<keyword evidence="4 11" id="KW-0812">Transmembrane</keyword>
<evidence type="ECO:0000256" key="8">
    <source>
        <dbReference type="ARBA" id="ARBA00023136"/>
    </source>
</evidence>
<dbReference type="PRINTS" id="PR00245">
    <property type="entry name" value="OLFACTORYR"/>
</dbReference>
<gene>
    <name evidence="13" type="ORF">LTLLF_106955</name>
</gene>
<evidence type="ECO:0000256" key="7">
    <source>
        <dbReference type="ARBA" id="ARBA00023040"/>
    </source>
</evidence>
<dbReference type="PRINTS" id="PR00237">
    <property type="entry name" value="GPCRRHODOPSN"/>
</dbReference>
<feature type="transmembrane region" description="Helical" evidence="11">
    <location>
        <begin position="276"/>
        <end position="293"/>
    </location>
</feature>
<evidence type="ECO:0000256" key="10">
    <source>
        <dbReference type="ARBA" id="ARBA00023224"/>
    </source>
</evidence>
<keyword evidence="10" id="KW-0807">Transducer</keyword>
<dbReference type="GO" id="GO:0005886">
    <property type="term" value="C:plasma membrane"/>
    <property type="evidence" value="ECO:0007669"/>
    <property type="project" value="UniProtKB-SubCell"/>
</dbReference>
<evidence type="ECO:0000256" key="6">
    <source>
        <dbReference type="ARBA" id="ARBA00022989"/>
    </source>
</evidence>
<dbReference type="SUPFAM" id="SSF81321">
    <property type="entry name" value="Family A G protein-coupled receptor-like"/>
    <property type="match status" value="1"/>
</dbReference>
<keyword evidence="7" id="KW-0297">G-protein coupled receptor</keyword>
<reference evidence="13" key="1">
    <citation type="submission" date="2020-03" db="EMBL/GenBank/DDBJ databases">
        <title>Studies in the Genomics of Life Span.</title>
        <authorList>
            <person name="Glass D."/>
        </authorList>
    </citation>
    <scope>NUCLEOTIDE SEQUENCE</scope>
    <source>
        <strain evidence="13">LTLLF</strain>
        <tissue evidence="13">Muscle</tissue>
    </source>
</reference>
<accession>A0A8J6G006</accession>
<evidence type="ECO:0000256" key="3">
    <source>
        <dbReference type="ARBA" id="ARBA00022606"/>
    </source>
</evidence>
<evidence type="ECO:0000256" key="9">
    <source>
        <dbReference type="ARBA" id="ARBA00023170"/>
    </source>
</evidence>
<dbReference type="CDD" id="cd15946">
    <property type="entry name" value="7tmA_OR1330-like"/>
    <property type="match status" value="1"/>
</dbReference>
<feature type="transmembrane region" description="Helical" evidence="11">
    <location>
        <begin position="60"/>
        <end position="79"/>
    </location>
</feature>
<dbReference type="InterPro" id="IPR017452">
    <property type="entry name" value="GPCR_Rhodpsn_7TM"/>
</dbReference>
<dbReference type="FunFam" id="1.20.1070.10:FF:000001">
    <property type="entry name" value="Olfactory receptor"/>
    <property type="match status" value="1"/>
</dbReference>
<dbReference type="InterPro" id="IPR000725">
    <property type="entry name" value="Olfact_rcpt"/>
</dbReference>
<feature type="domain" description="G-protein coupled receptors family 1 profile" evidence="12">
    <location>
        <begin position="42"/>
        <end position="291"/>
    </location>
</feature>
<sequence>MIPRQNQSWVSEFILLGFSRDSVTNNTLFIVFLLIYLSSVLGNGLIILLICLASHLHTPMYFFLCNLALLDMGYVTTTIPQMLVHLLAKSKTISFAGCWLQMYMFGALAITECILFVVMAYDRYVAICHPLNYTVILTWDLCIRLAAGTWVCGFFFSLIHTFFTMRLPYCGPNIVNHYFCEGPSVCSLACMDTHLIEIVDLVMSVFINVVPISLIVASYIHIAMAILKIKSTQGRCKAFSTCASHLTVVTLFYGPCTYIYLRPNSSYSPEHDKQISLFYNVFTALLNPVVYSLRNKDIKRAFLKMMDMVGGMLNLR</sequence>
<keyword evidence="6 11" id="KW-1133">Transmembrane helix</keyword>
<evidence type="ECO:0000256" key="11">
    <source>
        <dbReference type="SAM" id="Phobius"/>
    </source>
</evidence>
<dbReference type="InterPro" id="IPR047940">
    <property type="entry name" value="OR1330-like_7tmA"/>
</dbReference>
<feature type="transmembrane region" description="Helical" evidence="11">
    <location>
        <begin position="141"/>
        <end position="163"/>
    </location>
</feature>
<evidence type="ECO:0000256" key="5">
    <source>
        <dbReference type="ARBA" id="ARBA00022725"/>
    </source>
</evidence>
<keyword evidence="2" id="KW-1003">Cell membrane</keyword>
<name>A0A8J6G006_MICOH</name>
<dbReference type="InterPro" id="IPR000276">
    <property type="entry name" value="GPCR_Rhodpsn"/>
</dbReference>
<evidence type="ECO:0000313" key="14">
    <source>
        <dbReference type="Proteomes" id="UP000710432"/>
    </source>
</evidence>
<keyword evidence="8 11" id="KW-0472">Membrane</keyword>
<dbReference type="AlphaFoldDB" id="A0A8J6G006"/>
<protein>
    <submittedName>
        <fullName evidence="13">Olfactory receptor 2A2</fullName>
    </submittedName>
</protein>
<keyword evidence="9 13" id="KW-0675">Receptor</keyword>
<feature type="transmembrane region" description="Helical" evidence="11">
    <location>
        <begin position="239"/>
        <end position="261"/>
    </location>
</feature>